<sequence length="218" mass="25337">MIFYLSFIFIVVFVPFYIKSSIRKKEATSTDQNPILEFSRPVTMMLKLLFFLGIVAICLVIIVLMIIWVEIRKDKYAQRRKKSNDKIEPHHFNDYSADEERRVEHFDNNVLRTAELVSPVPVVDPVTADANRKRGEQEAPTTTSQPSTEVPREVETTSLAKRKSDKQNEGRLASCQRESHQAYVVSTVPLVHLRLFRSYRVRSVVFTRSSKSDYVYVY</sequence>
<comment type="caution">
    <text evidence="3">The sequence shown here is derived from an EMBL/GenBank/DDBJ whole genome shotgun (WGS) entry which is preliminary data.</text>
</comment>
<accession>A0ABR1CAZ6</accession>
<feature type="transmembrane region" description="Helical" evidence="2">
    <location>
        <begin position="48"/>
        <end position="71"/>
    </location>
</feature>
<name>A0ABR1CAZ6_NECAM</name>
<evidence type="ECO:0000256" key="1">
    <source>
        <dbReference type="SAM" id="MobiDB-lite"/>
    </source>
</evidence>
<evidence type="ECO:0000313" key="3">
    <source>
        <dbReference type="EMBL" id="KAK6735106.1"/>
    </source>
</evidence>
<keyword evidence="2" id="KW-0812">Transmembrane</keyword>
<dbReference type="Proteomes" id="UP001303046">
    <property type="component" value="Unassembled WGS sequence"/>
</dbReference>
<reference evidence="3 4" key="1">
    <citation type="submission" date="2023-08" db="EMBL/GenBank/DDBJ databases">
        <title>A Necator americanus chromosomal reference genome.</title>
        <authorList>
            <person name="Ilik V."/>
            <person name="Petrzelkova K.J."/>
            <person name="Pardy F."/>
            <person name="Fuh T."/>
            <person name="Niatou-Singa F.S."/>
            <person name="Gouil Q."/>
            <person name="Baker L."/>
            <person name="Ritchie M.E."/>
            <person name="Jex A.R."/>
            <person name="Gazzola D."/>
            <person name="Li H."/>
            <person name="Toshio Fujiwara R."/>
            <person name="Zhan B."/>
            <person name="Aroian R.V."/>
            <person name="Pafco B."/>
            <person name="Schwarz E.M."/>
        </authorList>
    </citation>
    <scope>NUCLEOTIDE SEQUENCE [LARGE SCALE GENOMIC DNA]</scope>
    <source>
        <strain evidence="3 4">Aroian</strain>
        <tissue evidence="3">Whole animal</tissue>
    </source>
</reference>
<proteinExistence type="predicted"/>
<feature type="region of interest" description="Disordered" evidence="1">
    <location>
        <begin position="129"/>
        <end position="178"/>
    </location>
</feature>
<organism evidence="3 4">
    <name type="scientific">Necator americanus</name>
    <name type="common">Human hookworm</name>
    <dbReference type="NCBI Taxonomy" id="51031"/>
    <lineage>
        <taxon>Eukaryota</taxon>
        <taxon>Metazoa</taxon>
        <taxon>Ecdysozoa</taxon>
        <taxon>Nematoda</taxon>
        <taxon>Chromadorea</taxon>
        <taxon>Rhabditida</taxon>
        <taxon>Rhabditina</taxon>
        <taxon>Rhabditomorpha</taxon>
        <taxon>Strongyloidea</taxon>
        <taxon>Ancylostomatidae</taxon>
        <taxon>Bunostominae</taxon>
        <taxon>Necator</taxon>
    </lineage>
</organism>
<keyword evidence="2" id="KW-0472">Membrane</keyword>
<evidence type="ECO:0000256" key="2">
    <source>
        <dbReference type="SAM" id="Phobius"/>
    </source>
</evidence>
<keyword evidence="2" id="KW-1133">Transmembrane helix</keyword>
<protein>
    <submittedName>
        <fullName evidence="3">Uncharacterized protein</fullName>
    </submittedName>
</protein>
<feature type="compositionally biased region" description="Polar residues" evidence="1">
    <location>
        <begin position="139"/>
        <end position="148"/>
    </location>
</feature>
<keyword evidence="4" id="KW-1185">Reference proteome</keyword>
<gene>
    <name evidence="3" type="primary">Necator_chrII.g6144</name>
    <name evidence="3" type="ORF">RB195_018351</name>
</gene>
<evidence type="ECO:0000313" key="4">
    <source>
        <dbReference type="Proteomes" id="UP001303046"/>
    </source>
</evidence>
<dbReference type="EMBL" id="JAVFWL010000002">
    <property type="protein sequence ID" value="KAK6735106.1"/>
    <property type="molecule type" value="Genomic_DNA"/>
</dbReference>